<proteinExistence type="predicted"/>
<name>A0A450Y7Y7_9GAMM</name>
<dbReference type="AlphaFoldDB" id="A0A450Y7Y7"/>
<dbReference type="EMBL" id="CAADFT010000001">
    <property type="protein sequence ID" value="VFK37628.1"/>
    <property type="molecule type" value="Genomic_DNA"/>
</dbReference>
<gene>
    <name evidence="1" type="ORF">BECKTC1821E_GA0114239_100141</name>
</gene>
<protein>
    <submittedName>
        <fullName evidence="1">Uncharacterized protein</fullName>
    </submittedName>
</protein>
<reference evidence="1" key="1">
    <citation type="submission" date="2019-02" db="EMBL/GenBank/DDBJ databases">
        <authorList>
            <person name="Gruber-Vodicka R. H."/>
            <person name="Seah K. B. B."/>
        </authorList>
    </citation>
    <scope>NUCLEOTIDE SEQUENCE</scope>
    <source>
        <strain evidence="1">BECK_BZ125</strain>
    </source>
</reference>
<organism evidence="1">
    <name type="scientific">Candidatus Kentrum sp. TC</name>
    <dbReference type="NCBI Taxonomy" id="2126339"/>
    <lineage>
        <taxon>Bacteria</taxon>
        <taxon>Pseudomonadati</taxon>
        <taxon>Pseudomonadota</taxon>
        <taxon>Gammaproteobacteria</taxon>
        <taxon>Candidatus Kentrum</taxon>
    </lineage>
</organism>
<evidence type="ECO:0000313" key="1">
    <source>
        <dbReference type="EMBL" id="VFK37628.1"/>
    </source>
</evidence>
<dbReference type="PROSITE" id="PS51257">
    <property type="entry name" value="PROKAR_LIPOPROTEIN"/>
    <property type="match status" value="1"/>
</dbReference>
<accession>A0A450Y7Y7</accession>
<sequence>MLRMKKRLDPLFVVGIMFLACTGLSAQSDAPLLGRLFFSGEERRQFDRFREEARKYKHSVTEKKQGPDTKSFDINGIIMRSDGQGTFWINGAPLSENEASRTGIHIIEQPDNTLKIEFPCGANDVRVKPGQKVICREDGAPFVR</sequence>